<accession>A0AAD2JKZ6</accession>
<sequence>MKQYIFVLFALLTTAIQGFAPTRQHQQRTVLRATDGEDPNEIVARRITVKGAVQGGYYRSCVNNEAGKFRRLVGTMSPPDESDEAEIYVEGKRKLMAGFIRWCKKGDVGLNQQAKVIDVKEEDPTGLYESFYVKTK</sequence>
<dbReference type="AlphaFoldDB" id="A0AAD2JKZ6"/>
<feature type="domain" description="Acylphosphatase-like" evidence="4">
    <location>
        <begin position="44"/>
        <end position="135"/>
    </location>
</feature>
<comment type="caution">
    <text evidence="1">Lacks conserved residue(s) required for the propagation of feature annotation.</text>
</comment>
<feature type="chain" id="PRO_5041931464" description="Acylphosphatase-like domain-containing protein" evidence="3">
    <location>
        <begin position="19"/>
        <end position="136"/>
    </location>
</feature>
<evidence type="ECO:0000313" key="5">
    <source>
        <dbReference type="EMBL" id="CAJ1958832.1"/>
    </source>
</evidence>
<protein>
    <recommendedName>
        <fullName evidence="4">Acylphosphatase-like domain-containing protein</fullName>
    </recommendedName>
</protein>
<keyword evidence="3" id="KW-0732">Signal</keyword>
<dbReference type="Pfam" id="PF00708">
    <property type="entry name" value="Acylphosphatase"/>
    <property type="match status" value="1"/>
</dbReference>
<dbReference type="Gene3D" id="3.30.70.100">
    <property type="match status" value="1"/>
</dbReference>
<dbReference type="Proteomes" id="UP001295423">
    <property type="component" value="Unassembled WGS sequence"/>
</dbReference>
<proteinExistence type="inferred from homology"/>
<name>A0AAD2JKZ6_9STRA</name>
<evidence type="ECO:0000259" key="4">
    <source>
        <dbReference type="PROSITE" id="PS51160"/>
    </source>
</evidence>
<evidence type="ECO:0000256" key="3">
    <source>
        <dbReference type="SAM" id="SignalP"/>
    </source>
</evidence>
<gene>
    <name evidence="5" type="ORF">CYCCA115_LOCUS17373</name>
</gene>
<comment type="caution">
    <text evidence="5">The sequence shown here is derived from an EMBL/GenBank/DDBJ whole genome shotgun (WGS) entry which is preliminary data.</text>
</comment>
<comment type="similarity">
    <text evidence="2">Belongs to the acylphosphatase family.</text>
</comment>
<dbReference type="SUPFAM" id="SSF54975">
    <property type="entry name" value="Acylphosphatase/BLUF domain-like"/>
    <property type="match status" value="1"/>
</dbReference>
<dbReference type="PROSITE" id="PS51160">
    <property type="entry name" value="ACYLPHOSPHATASE_3"/>
    <property type="match status" value="1"/>
</dbReference>
<dbReference type="EMBL" id="CAKOGP040001980">
    <property type="protein sequence ID" value="CAJ1958832.1"/>
    <property type="molecule type" value="Genomic_DNA"/>
</dbReference>
<feature type="signal peptide" evidence="3">
    <location>
        <begin position="1"/>
        <end position="18"/>
    </location>
</feature>
<dbReference type="InterPro" id="IPR036046">
    <property type="entry name" value="Acylphosphatase-like_dom_sf"/>
</dbReference>
<evidence type="ECO:0000256" key="2">
    <source>
        <dbReference type="RuleBase" id="RU004168"/>
    </source>
</evidence>
<organism evidence="5 6">
    <name type="scientific">Cylindrotheca closterium</name>
    <dbReference type="NCBI Taxonomy" id="2856"/>
    <lineage>
        <taxon>Eukaryota</taxon>
        <taxon>Sar</taxon>
        <taxon>Stramenopiles</taxon>
        <taxon>Ochrophyta</taxon>
        <taxon>Bacillariophyta</taxon>
        <taxon>Bacillariophyceae</taxon>
        <taxon>Bacillariophycidae</taxon>
        <taxon>Bacillariales</taxon>
        <taxon>Bacillariaceae</taxon>
        <taxon>Cylindrotheca</taxon>
    </lineage>
</organism>
<dbReference type="InterPro" id="IPR001792">
    <property type="entry name" value="Acylphosphatase-like_dom"/>
</dbReference>
<evidence type="ECO:0000313" key="6">
    <source>
        <dbReference type="Proteomes" id="UP001295423"/>
    </source>
</evidence>
<evidence type="ECO:0000256" key="1">
    <source>
        <dbReference type="PROSITE-ProRule" id="PRU00520"/>
    </source>
</evidence>
<keyword evidence="6" id="KW-1185">Reference proteome</keyword>
<reference evidence="5" key="1">
    <citation type="submission" date="2023-08" db="EMBL/GenBank/DDBJ databases">
        <authorList>
            <person name="Audoor S."/>
            <person name="Bilcke G."/>
        </authorList>
    </citation>
    <scope>NUCLEOTIDE SEQUENCE</scope>
</reference>